<dbReference type="InterPro" id="IPR006628">
    <property type="entry name" value="PUR-bd_fam"/>
</dbReference>
<sequence>MPTFTPNLKYDNIMEYRLSSHSGDLFFDLKENNEEQYLKITQSKNIGSGNFRREQIFIDRSELLQFRDAINKAIEYWSLETKKENKPEKKYSLEEKRQEYGNAYLPWEKEADEYLIRLYEEGKSIKELTEIFERNNGAIRSRLKKLGKL</sequence>
<protein>
    <submittedName>
        <fullName evidence="3">DUF3276 family protein</fullName>
    </submittedName>
</protein>
<reference evidence="3 4" key="1">
    <citation type="submission" date="2019-04" db="EMBL/GenBank/DDBJ databases">
        <title>Microbes associate with the intestines of laboratory mice.</title>
        <authorList>
            <person name="Navarre W."/>
            <person name="Wong E."/>
            <person name="Huang K."/>
            <person name="Tropini C."/>
            <person name="Ng K."/>
            <person name="Yu B."/>
        </authorList>
    </citation>
    <scope>NUCLEOTIDE SEQUENCE [LARGE SCALE GENOMIC DNA]</scope>
    <source>
        <strain evidence="3 4">NM70_E10</strain>
    </source>
</reference>
<dbReference type="Gene3D" id="3.10.450.700">
    <property type="match status" value="1"/>
</dbReference>
<dbReference type="GO" id="GO:0032422">
    <property type="term" value="F:purine-rich negative regulatory element binding"/>
    <property type="evidence" value="ECO:0007669"/>
    <property type="project" value="InterPro"/>
</dbReference>
<dbReference type="AlphaFoldDB" id="A0A4S2ADS7"/>
<comment type="caution">
    <text evidence="3">The sequence shown here is derived from an EMBL/GenBank/DDBJ whole genome shotgun (WGS) entry which is preliminary data.</text>
</comment>
<comment type="similarity">
    <text evidence="1">Belongs to the PUR DNA-binding protein family.</text>
</comment>
<dbReference type="Gene3D" id="1.10.10.60">
    <property type="entry name" value="Homeodomain-like"/>
    <property type="match status" value="1"/>
</dbReference>
<evidence type="ECO:0000313" key="4">
    <source>
        <dbReference type="Proteomes" id="UP000305751"/>
    </source>
</evidence>
<evidence type="ECO:0000256" key="2">
    <source>
        <dbReference type="ARBA" id="ARBA00023125"/>
    </source>
</evidence>
<dbReference type="EMBL" id="SRZA01000070">
    <property type="protein sequence ID" value="TGX98770.1"/>
    <property type="molecule type" value="Genomic_DNA"/>
</dbReference>
<gene>
    <name evidence="3" type="ORF">E5356_16310</name>
</gene>
<keyword evidence="2" id="KW-0238">DNA-binding</keyword>
<dbReference type="Proteomes" id="UP000305751">
    <property type="component" value="Unassembled WGS sequence"/>
</dbReference>
<name>A0A4S2ADS7_9BACE</name>
<dbReference type="SMART" id="SM00712">
    <property type="entry name" value="PUR"/>
    <property type="match status" value="1"/>
</dbReference>
<dbReference type="GO" id="GO:0000977">
    <property type="term" value="F:RNA polymerase II transcription regulatory region sequence-specific DNA binding"/>
    <property type="evidence" value="ECO:0007669"/>
    <property type="project" value="InterPro"/>
</dbReference>
<evidence type="ECO:0000313" key="3">
    <source>
        <dbReference type="EMBL" id="TGX98770.1"/>
    </source>
</evidence>
<keyword evidence="4" id="KW-1185">Reference proteome</keyword>
<proteinExistence type="inferred from homology"/>
<organism evidence="3 4">
    <name type="scientific">Bacteroides acidifaciens</name>
    <dbReference type="NCBI Taxonomy" id="85831"/>
    <lineage>
        <taxon>Bacteria</taxon>
        <taxon>Pseudomonadati</taxon>
        <taxon>Bacteroidota</taxon>
        <taxon>Bacteroidia</taxon>
        <taxon>Bacteroidales</taxon>
        <taxon>Bacteroidaceae</taxon>
        <taxon>Bacteroides</taxon>
    </lineage>
</organism>
<dbReference type="Pfam" id="PF04845">
    <property type="entry name" value="PurA"/>
    <property type="match status" value="1"/>
</dbReference>
<accession>A0A4S2ADS7</accession>
<evidence type="ECO:0000256" key="1">
    <source>
        <dbReference type="ARBA" id="ARBA00009251"/>
    </source>
</evidence>